<accession>A0A383DWH3</accession>
<protein>
    <recommendedName>
        <fullName evidence="2">DUF541 domain-containing protein</fullName>
    </recommendedName>
</protein>
<reference evidence="1" key="1">
    <citation type="submission" date="2018-05" db="EMBL/GenBank/DDBJ databases">
        <authorList>
            <person name="Lanie J.A."/>
            <person name="Ng W.-L."/>
            <person name="Kazmierczak K.M."/>
            <person name="Andrzejewski T.M."/>
            <person name="Davidsen T.M."/>
            <person name="Wayne K.J."/>
            <person name="Tettelin H."/>
            <person name="Glass J.I."/>
            <person name="Rusch D."/>
            <person name="Podicherti R."/>
            <person name="Tsui H.-C.T."/>
            <person name="Winkler M.E."/>
        </authorList>
    </citation>
    <scope>NUCLEOTIDE SEQUENCE</scope>
</reference>
<feature type="non-terminal residue" evidence="1">
    <location>
        <position position="1"/>
    </location>
</feature>
<sequence>STAAEASEELGLVASNIITALKEHGLDGTDIFTERLTLSPVYERSDKGSIAANIDGYQAATIVIAIVKDIERAPAVLDISLKAGANVVEPIRFSIADDAPLREKALSQAVQDAARKADAMANSLGGNIGSLIWLVEETTYISGERAMSTGMVSSQSIPVEAGETLITATVRANFSYE</sequence>
<dbReference type="PANTHER" id="PTHR34387">
    <property type="entry name" value="SLR1258 PROTEIN"/>
    <property type="match status" value="1"/>
</dbReference>
<dbReference type="Gene3D" id="3.30.70.2970">
    <property type="entry name" value="Protein of unknown function (DUF541), domain 2"/>
    <property type="match status" value="1"/>
</dbReference>
<gene>
    <name evidence="1" type="ORF">METZ01_LOCUS501457</name>
</gene>
<dbReference type="AlphaFoldDB" id="A0A383DWH3"/>
<dbReference type="EMBL" id="UINC01220610">
    <property type="protein sequence ID" value="SVE48603.1"/>
    <property type="molecule type" value="Genomic_DNA"/>
</dbReference>
<dbReference type="Pfam" id="PF04402">
    <property type="entry name" value="SIMPL"/>
    <property type="match status" value="1"/>
</dbReference>
<dbReference type="InterPro" id="IPR052022">
    <property type="entry name" value="26kDa_periplasmic_antigen"/>
</dbReference>
<dbReference type="GO" id="GO:0006974">
    <property type="term" value="P:DNA damage response"/>
    <property type="evidence" value="ECO:0007669"/>
    <property type="project" value="TreeGrafter"/>
</dbReference>
<dbReference type="Gene3D" id="3.30.110.170">
    <property type="entry name" value="Protein of unknown function (DUF541), domain 1"/>
    <property type="match status" value="1"/>
</dbReference>
<name>A0A383DWH3_9ZZZZ</name>
<organism evidence="1">
    <name type="scientific">marine metagenome</name>
    <dbReference type="NCBI Taxonomy" id="408172"/>
    <lineage>
        <taxon>unclassified sequences</taxon>
        <taxon>metagenomes</taxon>
        <taxon>ecological metagenomes</taxon>
    </lineage>
</organism>
<dbReference type="InterPro" id="IPR007497">
    <property type="entry name" value="SIMPL/DUF541"/>
</dbReference>
<proteinExistence type="predicted"/>
<dbReference type="PANTHER" id="PTHR34387:SF1">
    <property type="entry name" value="PERIPLASMIC IMMUNOGENIC PROTEIN"/>
    <property type="match status" value="1"/>
</dbReference>
<evidence type="ECO:0000313" key="1">
    <source>
        <dbReference type="EMBL" id="SVE48603.1"/>
    </source>
</evidence>
<evidence type="ECO:0008006" key="2">
    <source>
        <dbReference type="Google" id="ProtNLM"/>
    </source>
</evidence>